<proteinExistence type="predicted"/>
<dbReference type="STRING" id="742823.HMPREF9465_00932"/>
<reference evidence="1 2" key="1">
    <citation type="submission" date="2012-05" db="EMBL/GenBank/DDBJ databases">
        <title>The Genome Sequence of Sutterella wadsworthensis 2_1_59BFAA.</title>
        <authorList>
            <consortium name="The Broad Institute Genome Sequencing Platform"/>
            <person name="Earl A."/>
            <person name="Ward D."/>
            <person name="Feldgarden M."/>
            <person name="Gevers D."/>
            <person name="Daigneault M."/>
            <person name="Strauss J."/>
            <person name="Allen-Vercoe E."/>
            <person name="Walker B."/>
            <person name="Young S.K."/>
            <person name="Zeng Q."/>
            <person name="Gargeya S."/>
            <person name="Fitzgerald M."/>
            <person name="Haas B."/>
            <person name="Abouelleil A."/>
            <person name="Alvarado L."/>
            <person name="Arachchi H.M."/>
            <person name="Berlin A.M."/>
            <person name="Chapman S.B."/>
            <person name="Goldberg J."/>
            <person name="Griggs A."/>
            <person name="Gujja S."/>
            <person name="Hansen M."/>
            <person name="Howarth C."/>
            <person name="Imamovic A."/>
            <person name="Larimer J."/>
            <person name="McCowen C."/>
            <person name="Montmayeur A."/>
            <person name="Murphy C."/>
            <person name="Neiman D."/>
            <person name="Pearson M."/>
            <person name="Priest M."/>
            <person name="Roberts A."/>
            <person name="Saif S."/>
            <person name="Shea T."/>
            <person name="Sisk P."/>
            <person name="Sykes S."/>
            <person name="Wortman J."/>
            <person name="Nusbaum C."/>
            <person name="Birren B."/>
        </authorList>
    </citation>
    <scope>NUCLEOTIDE SEQUENCE [LARGE SCALE GENOMIC DNA]</scope>
    <source>
        <strain evidence="1 2">2_1_59BFAA</strain>
    </source>
</reference>
<dbReference type="EMBL" id="ADMG01000024">
    <property type="protein sequence ID" value="EKB31454.1"/>
    <property type="molecule type" value="Genomic_DNA"/>
</dbReference>
<dbReference type="AlphaFoldDB" id="K1KI70"/>
<comment type="caution">
    <text evidence="1">The sequence shown here is derived from an EMBL/GenBank/DDBJ whole genome shotgun (WGS) entry which is preliminary data.</text>
</comment>
<sequence>MASVVDRLVIALGLDSEELNKGLENASKAVSDLGKRMEVSGAKIDQMAARASKSTLMLGGVSDEVAERVMAIGTAGQKASLITGRAMDELAGRMGKLGTLFKEVVAPFASVFAGHQLFQNLSQVGESLDILSERTGVATDKIDAWAKANRDAGGSEEAFKSALESWTVDKRRSADEFFRIGEAVKGMTDQQASHFLNAMGLSQDAAAVFTKFKDSANDAAEAYKGVAFTPEQAKAAREMNIRWRQFTDQAQALANMLGVTVLPVVNKVLKVIGDGVAFIREHSRAVKLVLAGVGAVLAATYGRSIIQAITASSTFFKVLKSGQGIMAALNATMLANPVAVVTAAVVALALAFDDLFAFIRGGNSILGRFLSFIGVSDERIQAIRETCQEWLDALINLPAEAVKALGELWDAIKSIGSSFKEGVADFFGGVGEFFASLPDRVAGSIEQTIEAVGALGDAIGDAIERGIQSAIDWAMSSFKALVDQLSAWIFDALDIGGKIKGAASGVVDSAKGVIKDTFGGIADFFSGNDSDEKGAEAPVRVNDPKIVRVKYDAPVAYAGMPSQESSSDTLARLGDALSGFFSETPMQATVGSFAAAKSAIAGPGVTNDMQIQVTNNIQTNGNPEAVGQAVGGAMDNALSRRNRMLVAAQSGVISK</sequence>
<dbReference type="PATRIC" id="fig|742823.3.peg.925"/>
<dbReference type="HOGENOM" id="CLU_418513_0_0_4"/>
<dbReference type="RefSeq" id="WP_005434621.1">
    <property type="nucleotide sequence ID" value="NZ_JH815515.1"/>
</dbReference>
<organism evidence="1 2">
    <name type="scientific">Sutterella wadsworthensis 2_1_59BFAA</name>
    <dbReference type="NCBI Taxonomy" id="742823"/>
    <lineage>
        <taxon>Bacteria</taxon>
        <taxon>Pseudomonadati</taxon>
        <taxon>Pseudomonadota</taxon>
        <taxon>Betaproteobacteria</taxon>
        <taxon>Burkholderiales</taxon>
        <taxon>Sutterellaceae</taxon>
        <taxon>Sutterella</taxon>
    </lineage>
</organism>
<protein>
    <recommendedName>
        <fullName evidence="3">Phage tail tape measure protein, TP901 family, core region</fullName>
    </recommendedName>
</protein>
<gene>
    <name evidence="1" type="ORF">HMPREF9465_00932</name>
</gene>
<keyword evidence="2" id="KW-1185">Reference proteome</keyword>
<evidence type="ECO:0000313" key="2">
    <source>
        <dbReference type="Proteomes" id="UP000005835"/>
    </source>
</evidence>
<dbReference type="eggNOG" id="COG1511">
    <property type="taxonomic scope" value="Bacteria"/>
</dbReference>
<dbReference type="Proteomes" id="UP000005835">
    <property type="component" value="Unassembled WGS sequence"/>
</dbReference>
<evidence type="ECO:0008006" key="3">
    <source>
        <dbReference type="Google" id="ProtNLM"/>
    </source>
</evidence>
<evidence type="ECO:0000313" key="1">
    <source>
        <dbReference type="EMBL" id="EKB31454.1"/>
    </source>
</evidence>
<accession>K1KI70</accession>
<name>K1KI70_9BURK</name>